<dbReference type="InterPro" id="IPR004447">
    <property type="entry name" value="Peptidase_S41A"/>
</dbReference>
<dbReference type="PANTHER" id="PTHR32060:SF30">
    <property type="entry name" value="CARBOXY-TERMINAL PROCESSING PROTEASE CTPA"/>
    <property type="match status" value="1"/>
</dbReference>
<sequence>MRNKKKLILITSSVVLIFFSFQSRFFEIAKQIEIYNNLYKTLNIDYINEINPGEITTKSINNTLENLDPYTRFYNEQQVEDAKIRREGEYGGIGISSWYSKQGITIRKVKQGFPADKIGLKAGDIIIDVNNQKLEGLDNENLSQVLKGIPGTEVSLIIKRGNKTLNFDLKLDKIIDNPVPFFEMINEDTGYVILTQFTVRKSTDGVRNAINVLKEKGMKKLVFDLRSNPGGSLFDAVNITNLFIPKGKKVVDTKGKTRKNSRSYTTNQDALDETLPVVVLINDRSASASEIVSGALQDYDRAVVLGERSFGKGLVQRYFDLPYGTQMKATISKYYTPSGRCIQELDYANRDWKTGKVPKFSDGQVNAFKTENGRVVYDGGGVTPDIKIDISKKTEETEKLLSSRAIFNFATDYVRQNKKSDINAFSFNDFESFKTYLKVKDTAFVTEQEKLFKDAYKKLKNKDNVASDYNQLIAKIKTYKVQQINKNKDILLEKIQDEILQQYFYNKGVYQYHLKNDPTIKQAVDLLNNTSKYNKILGNS</sequence>
<evidence type="ECO:0000256" key="4">
    <source>
        <dbReference type="ARBA" id="ARBA00022825"/>
    </source>
</evidence>
<dbReference type="InterPro" id="IPR036034">
    <property type="entry name" value="PDZ_sf"/>
</dbReference>
<dbReference type="SUPFAM" id="SSF52096">
    <property type="entry name" value="ClpP/crotonase"/>
    <property type="match status" value="1"/>
</dbReference>
<dbReference type="InterPro" id="IPR005151">
    <property type="entry name" value="Tail-specific_protease"/>
</dbReference>
<feature type="domain" description="PDZ" evidence="6">
    <location>
        <begin position="81"/>
        <end position="161"/>
    </location>
</feature>
<dbReference type="Gene3D" id="3.30.750.44">
    <property type="match status" value="1"/>
</dbReference>
<dbReference type="KEGG" id="tje:TJEJU_4069"/>
<evidence type="ECO:0000256" key="3">
    <source>
        <dbReference type="ARBA" id="ARBA00022801"/>
    </source>
</evidence>
<dbReference type="NCBIfam" id="TIGR00225">
    <property type="entry name" value="prc"/>
    <property type="match status" value="1"/>
</dbReference>
<proteinExistence type="inferred from homology"/>
<dbReference type="EMBL" id="LT899436">
    <property type="protein sequence ID" value="SNR17691.1"/>
    <property type="molecule type" value="Genomic_DNA"/>
</dbReference>
<keyword evidence="2 5" id="KW-0645">Protease</keyword>
<dbReference type="Pfam" id="PF03572">
    <property type="entry name" value="Peptidase_S41"/>
    <property type="match status" value="1"/>
</dbReference>
<evidence type="ECO:0000259" key="6">
    <source>
        <dbReference type="PROSITE" id="PS50106"/>
    </source>
</evidence>
<evidence type="ECO:0000256" key="1">
    <source>
        <dbReference type="ARBA" id="ARBA00009179"/>
    </source>
</evidence>
<dbReference type="InterPro" id="IPR001478">
    <property type="entry name" value="PDZ"/>
</dbReference>
<dbReference type="OrthoDB" id="9812068at2"/>
<dbReference type="GO" id="GO:0030288">
    <property type="term" value="C:outer membrane-bounded periplasmic space"/>
    <property type="evidence" value="ECO:0007669"/>
    <property type="project" value="TreeGrafter"/>
</dbReference>
<reference evidence="7 8" key="1">
    <citation type="submission" date="2017-07" db="EMBL/GenBank/DDBJ databases">
        <authorList>
            <person name="Sun Z.S."/>
            <person name="Albrecht U."/>
            <person name="Echele G."/>
            <person name="Lee C.C."/>
        </authorList>
    </citation>
    <scope>NUCLEOTIDE SEQUENCE [LARGE SCALE GENOMIC DNA]</scope>
    <source>
        <strain evidence="8">type strain: KCTC 22618</strain>
    </source>
</reference>
<keyword evidence="3 5" id="KW-0378">Hydrolase</keyword>
<dbReference type="SMART" id="SM00228">
    <property type="entry name" value="PDZ"/>
    <property type="match status" value="1"/>
</dbReference>
<dbReference type="GO" id="GO:0006508">
    <property type="term" value="P:proteolysis"/>
    <property type="evidence" value="ECO:0007669"/>
    <property type="project" value="UniProtKB-KW"/>
</dbReference>
<dbReference type="RefSeq" id="WP_095074879.1">
    <property type="nucleotide sequence ID" value="NZ_LT899436.1"/>
</dbReference>
<protein>
    <submittedName>
        <fullName evidence="7">Peptidase family S41</fullName>
    </submittedName>
</protein>
<dbReference type="Proteomes" id="UP000215214">
    <property type="component" value="Chromosome TJEJU"/>
</dbReference>
<evidence type="ECO:0000256" key="2">
    <source>
        <dbReference type="ARBA" id="ARBA00022670"/>
    </source>
</evidence>
<accession>A0A238UEV4</accession>
<comment type="similarity">
    <text evidence="1 5">Belongs to the peptidase S41A family.</text>
</comment>
<evidence type="ECO:0000313" key="8">
    <source>
        <dbReference type="Proteomes" id="UP000215214"/>
    </source>
</evidence>
<dbReference type="PROSITE" id="PS50106">
    <property type="entry name" value="PDZ"/>
    <property type="match status" value="1"/>
</dbReference>
<dbReference type="GO" id="GO:0007165">
    <property type="term" value="P:signal transduction"/>
    <property type="evidence" value="ECO:0007669"/>
    <property type="project" value="TreeGrafter"/>
</dbReference>
<gene>
    <name evidence="7" type="ORF">TJEJU_4069</name>
</gene>
<dbReference type="PANTHER" id="PTHR32060">
    <property type="entry name" value="TAIL-SPECIFIC PROTEASE"/>
    <property type="match status" value="1"/>
</dbReference>
<evidence type="ECO:0000256" key="5">
    <source>
        <dbReference type="RuleBase" id="RU004404"/>
    </source>
</evidence>
<dbReference type="Pfam" id="PF13180">
    <property type="entry name" value="PDZ_2"/>
    <property type="match status" value="1"/>
</dbReference>
<keyword evidence="8" id="KW-1185">Reference proteome</keyword>
<dbReference type="AlphaFoldDB" id="A0A238UEV4"/>
<dbReference type="Gene3D" id="2.30.42.10">
    <property type="match status" value="1"/>
</dbReference>
<dbReference type="CDD" id="cd07560">
    <property type="entry name" value="Peptidase_S41_CPP"/>
    <property type="match status" value="1"/>
</dbReference>
<organism evidence="7 8">
    <name type="scientific">Tenacibaculum jejuense</name>
    <dbReference type="NCBI Taxonomy" id="584609"/>
    <lineage>
        <taxon>Bacteria</taxon>
        <taxon>Pseudomonadati</taxon>
        <taxon>Bacteroidota</taxon>
        <taxon>Flavobacteriia</taxon>
        <taxon>Flavobacteriales</taxon>
        <taxon>Flavobacteriaceae</taxon>
        <taxon>Tenacibaculum</taxon>
    </lineage>
</organism>
<dbReference type="SMART" id="SM00245">
    <property type="entry name" value="TSPc"/>
    <property type="match status" value="1"/>
</dbReference>
<dbReference type="Gene3D" id="3.90.226.10">
    <property type="entry name" value="2-enoyl-CoA Hydratase, Chain A, domain 1"/>
    <property type="match status" value="1"/>
</dbReference>
<dbReference type="GO" id="GO:0004175">
    <property type="term" value="F:endopeptidase activity"/>
    <property type="evidence" value="ECO:0007669"/>
    <property type="project" value="TreeGrafter"/>
</dbReference>
<dbReference type="GO" id="GO:0008236">
    <property type="term" value="F:serine-type peptidase activity"/>
    <property type="evidence" value="ECO:0007669"/>
    <property type="project" value="UniProtKB-KW"/>
</dbReference>
<dbReference type="InterPro" id="IPR029045">
    <property type="entry name" value="ClpP/crotonase-like_dom_sf"/>
</dbReference>
<name>A0A238UEV4_9FLAO</name>
<evidence type="ECO:0000313" key="7">
    <source>
        <dbReference type="EMBL" id="SNR17691.1"/>
    </source>
</evidence>
<dbReference type="SUPFAM" id="SSF50156">
    <property type="entry name" value="PDZ domain-like"/>
    <property type="match status" value="1"/>
</dbReference>
<keyword evidence="4 5" id="KW-0720">Serine protease</keyword>